<evidence type="ECO:0000313" key="5">
    <source>
        <dbReference type="Proteomes" id="UP000639338"/>
    </source>
</evidence>
<dbReference type="Proteomes" id="UP000639338">
    <property type="component" value="Unassembled WGS sequence"/>
</dbReference>
<dbReference type="InterPro" id="IPR029062">
    <property type="entry name" value="Class_I_gatase-like"/>
</dbReference>
<evidence type="ECO:0000313" key="4">
    <source>
        <dbReference type="EMBL" id="KAF7992042.1"/>
    </source>
</evidence>
<comment type="catalytic activity">
    <reaction evidence="2">
        <text>(6S)-5,6,7,8-tetrahydrofolyl-(gamma-L-Glu)(n) + (n-1) H2O = (6S)-5,6,7,8-tetrahydrofolate + (n-1) L-glutamate</text>
        <dbReference type="Rhea" id="RHEA:56784"/>
        <dbReference type="Rhea" id="RHEA-COMP:14738"/>
        <dbReference type="ChEBI" id="CHEBI:15377"/>
        <dbReference type="ChEBI" id="CHEBI:29985"/>
        <dbReference type="ChEBI" id="CHEBI:57453"/>
        <dbReference type="ChEBI" id="CHEBI:141005"/>
        <dbReference type="EC" id="3.4.19.9"/>
    </reaction>
</comment>
<keyword evidence="5" id="KW-1185">Reference proteome</keyword>
<reference evidence="4 5" key="1">
    <citation type="submission" date="2020-08" db="EMBL/GenBank/DDBJ databases">
        <title>Aphidius gifuensis genome sequencing and assembly.</title>
        <authorList>
            <person name="Du Z."/>
        </authorList>
    </citation>
    <scope>NUCLEOTIDE SEQUENCE [LARGE SCALE GENOMIC DNA]</scope>
    <source>
        <strain evidence="4">YNYX2018</strain>
        <tissue evidence="4">Adults</tissue>
    </source>
</reference>
<dbReference type="PROSITE" id="PS51273">
    <property type="entry name" value="GATASE_TYPE_1"/>
    <property type="match status" value="1"/>
</dbReference>
<gene>
    <name evidence="4" type="ORF">HCN44_001367</name>
</gene>
<dbReference type="InterPro" id="IPR017926">
    <property type="entry name" value="GATASE"/>
</dbReference>
<dbReference type="Gene3D" id="3.40.50.880">
    <property type="match status" value="2"/>
</dbReference>
<dbReference type="PANTHER" id="PTHR11315:SF0">
    <property type="entry name" value="FOLATE GAMMA-GLUTAMYL HYDROLASE"/>
    <property type="match status" value="1"/>
</dbReference>
<comment type="caution">
    <text evidence="4">The sequence shown here is derived from an EMBL/GenBank/DDBJ whole genome shotgun (WGS) entry which is preliminary data.</text>
</comment>
<dbReference type="PROSITE" id="PS51275">
    <property type="entry name" value="PEPTIDASE_C26_GGH"/>
    <property type="match status" value="1"/>
</dbReference>
<accession>A0A835CQ98</accession>
<evidence type="ECO:0000256" key="1">
    <source>
        <dbReference type="PIRSR" id="PIRSR615527-1"/>
    </source>
</evidence>
<dbReference type="EMBL" id="JACMRX010000003">
    <property type="protein sequence ID" value="KAF7992042.1"/>
    <property type="molecule type" value="Genomic_DNA"/>
</dbReference>
<dbReference type="AlphaFoldDB" id="A0A835CQ98"/>
<evidence type="ECO:0000256" key="2">
    <source>
        <dbReference type="PROSITE-ProRule" id="PRU00607"/>
    </source>
</evidence>
<organism evidence="4 5">
    <name type="scientific">Aphidius gifuensis</name>
    <name type="common">Parasitoid wasp</name>
    <dbReference type="NCBI Taxonomy" id="684658"/>
    <lineage>
        <taxon>Eukaryota</taxon>
        <taxon>Metazoa</taxon>
        <taxon>Ecdysozoa</taxon>
        <taxon>Arthropoda</taxon>
        <taxon>Hexapoda</taxon>
        <taxon>Insecta</taxon>
        <taxon>Pterygota</taxon>
        <taxon>Neoptera</taxon>
        <taxon>Endopterygota</taxon>
        <taxon>Hymenoptera</taxon>
        <taxon>Apocrita</taxon>
        <taxon>Ichneumonoidea</taxon>
        <taxon>Braconidae</taxon>
        <taxon>Aphidiinae</taxon>
        <taxon>Aphidius</taxon>
    </lineage>
</organism>
<dbReference type="InterPro" id="IPR015527">
    <property type="entry name" value="Pept_C26_g-glut_hydrolase"/>
</dbReference>
<keyword evidence="2" id="KW-0378">Hydrolase</keyword>
<dbReference type="EC" id="3.4.19.9" evidence="2"/>
<proteinExistence type="predicted"/>
<dbReference type="Pfam" id="PF00117">
    <property type="entry name" value="GATase"/>
    <property type="match status" value="1"/>
</dbReference>
<feature type="active site" evidence="2">
    <location>
        <position position="175"/>
    </location>
</feature>
<dbReference type="PANTHER" id="PTHR11315">
    <property type="entry name" value="PROTEASE FAMILY C26 GAMMA-GLUTAMYL HYDROLASE"/>
    <property type="match status" value="1"/>
</dbReference>
<name>A0A835CQ98_APHGI</name>
<evidence type="ECO:0000259" key="3">
    <source>
        <dbReference type="Pfam" id="PF00117"/>
    </source>
</evidence>
<dbReference type="SUPFAM" id="SSF52317">
    <property type="entry name" value="Class I glutamine amidotransferase-like"/>
    <property type="match status" value="1"/>
</dbReference>
<dbReference type="GO" id="GO:0046900">
    <property type="term" value="P:tetrahydrofolylpolyglutamate metabolic process"/>
    <property type="evidence" value="ECO:0007669"/>
    <property type="project" value="TreeGrafter"/>
</dbReference>
<dbReference type="OrthoDB" id="64220at2759"/>
<dbReference type="GO" id="GO:0005773">
    <property type="term" value="C:vacuole"/>
    <property type="evidence" value="ECO:0007669"/>
    <property type="project" value="TreeGrafter"/>
</dbReference>
<protein>
    <recommendedName>
        <fullName evidence="2">folate gamma-glutamyl hydrolase</fullName>
        <ecNumber evidence="2">3.4.19.9</ecNumber>
    </recommendedName>
</protein>
<feature type="active site" description="Proton donor" evidence="1">
    <location>
        <position position="175"/>
    </location>
</feature>
<sequence length="250" mass="28962">MINLKYSRILSQETNPSWDLKNVKSYIAASYVKFVESSGARVIPIRIASDMNNNNDYFPIMGICLGFELLSFVASGAIEHRFKCSSSNQVLPLEFSSDFKTSSMFKDAPQDIIDILKIKKVTANFHSFCINENSLIKVNLTGILQILSTNYDLNNNKFISSFEHRNLPYYALQFHPEKNIYEWSINKKIPHTFNAIKISQYFSNFFIEQARKSSHTFPIEEEVDNLIYHYNATYTAVELGIFEQVYFFNE</sequence>
<dbReference type="GO" id="GO:0034722">
    <property type="term" value="F:gamma-glutamyl-peptidase activity"/>
    <property type="evidence" value="ECO:0007669"/>
    <property type="project" value="UniProtKB-UniRule"/>
</dbReference>
<feature type="domain" description="Glutamine amidotransferase" evidence="3">
    <location>
        <begin position="57"/>
        <end position="179"/>
    </location>
</feature>
<feature type="active site" description="Nucleophile" evidence="1 2">
    <location>
        <position position="64"/>
    </location>
</feature>